<reference evidence="3" key="1">
    <citation type="submission" date="2020-06" db="EMBL/GenBank/DDBJ databases">
        <authorList>
            <consortium name="Plant Systems Biology data submission"/>
        </authorList>
    </citation>
    <scope>NUCLEOTIDE SEQUENCE</scope>
    <source>
        <strain evidence="3">D6</strain>
    </source>
</reference>
<feature type="region of interest" description="Disordered" evidence="1">
    <location>
        <begin position="410"/>
        <end position="452"/>
    </location>
</feature>
<organism evidence="3 4">
    <name type="scientific">Seminavis robusta</name>
    <dbReference type="NCBI Taxonomy" id="568900"/>
    <lineage>
        <taxon>Eukaryota</taxon>
        <taxon>Sar</taxon>
        <taxon>Stramenopiles</taxon>
        <taxon>Ochrophyta</taxon>
        <taxon>Bacillariophyta</taxon>
        <taxon>Bacillariophyceae</taxon>
        <taxon>Bacillariophycidae</taxon>
        <taxon>Naviculales</taxon>
        <taxon>Naviculaceae</taxon>
        <taxon>Seminavis</taxon>
    </lineage>
</organism>
<gene>
    <name evidence="3" type="ORF">SEMRO_3_G002030.1</name>
</gene>
<dbReference type="AlphaFoldDB" id="A0A9N8H406"/>
<feature type="chain" id="PRO_5040234582" evidence="2">
    <location>
        <begin position="22"/>
        <end position="452"/>
    </location>
</feature>
<dbReference type="EMBL" id="CAICTM010000003">
    <property type="protein sequence ID" value="CAB9496228.1"/>
    <property type="molecule type" value="Genomic_DNA"/>
</dbReference>
<keyword evidence="2" id="KW-0732">Signal</keyword>
<feature type="compositionally biased region" description="Basic and acidic residues" evidence="1">
    <location>
        <begin position="441"/>
        <end position="452"/>
    </location>
</feature>
<evidence type="ECO:0000313" key="4">
    <source>
        <dbReference type="Proteomes" id="UP001153069"/>
    </source>
</evidence>
<dbReference type="Proteomes" id="UP001153069">
    <property type="component" value="Unassembled WGS sequence"/>
</dbReference>
<accession>A0A9N8H406</accession>
<sequence length="452" mass="51994">MLRFSVSFLLSLCGVALLAEAWSPAALTKISTSSSSTINRRTGVSLFALRRTLGRSEDEFFSHSSRRLSPMTADNRLDEFELERPRPVRVRRQDPYWPEPEHEHEPHYQHQHQQHHQDLYHSRYNDHHAHQHYPVLVDEHEHEHEHEHDDFYHQPRDYYAPYADQDQDDALEYRYSYERSEYDRDHHGRHYEKGYQYEDDQDYYQHTYLSHVRQEDYGTTQRSITTQEHHDVHSGAIVPVHQQLPHQMQQARPGPGPDANFRTMVLQDEQVDINAIYDDAELLLEQDPACADILGLPLRLDHPFSKSSATTSINGDTQSRTELQLHVDGQWNSGLVQLVATNEGILNMVLLIDEEGPQGGYHRINVNLDVTTALPPPIEGGPDQNIIMEAEILDDGAINTPLISGVEDRTDNIPFPVTGPPRVPPAVRKRPPADVVPAIMDEPRPPPRQEIV</sequence>
<dbReference type="OrthoDB" id="47850at2759"/>
<evidence type="ECO:0000313" key="3">
    <source>
        <dbReference type="EMBL" id="CAB9496228.1"/>
    </source>
</evidence>
<keyword evidence="4" id="KW-1185">Reference proteome</keyword>
<feature type="signal peptide" evidence="2">
    <location>
        <begin position="1"/>
        <end position="21"/>
    </location>
</feature>
<protein>
    <submittedName>
        <fullName evidence="3">Uncharacterized protein</fullName>
    </submittedName>
</protein>
<proteinExistence type="predicted"/>
<name>A0A9N8H406_9STRA</name>
<comment type="caution">
    <text evidence="3">The sequence shown here is derived from an EMBL/GenBank/DDBJ whole genome shotgun (WGS) entry which is preliminary data.</text>
</comment>
<evidence type="ECO:0000256" key="2">
    <source>
        <dbReference type="SAM" id="SignalP"/>
    </source>
</evidence>
<evidence type="ECO:0000256" key="1">
    <source>
        <dbReference type="SAM" id="MobiDB-lite"/>
    </source>
</evidence>